<keyword evidence="2" id="KW-1185">Reference proteome</keyword>
<dbReference type="Gene3D" id="1.10.600.10">
    <property type="entry name" value="Farnesyl Diphosphate Synthase"/>
    <property type="match status" value="1"/>
</dbReference>
<protein>
    <submittedName>
        <fullName evidence="1">Isoprenoid synthase domain-containing protein</fullName>
    </submittedName>
</protein>
<dbReference type="EMBL" id="JADNYJ010000045">
    <property type="protein sequence ID" value="KAF8900871.1"/>
    <property type="molecule type" value="Genomic_DNA"/>
</dbReference>
<accession>A0A9P5NN34</accession>
<evidence type="ECO:0000313" key="2">
    <source>
        <dbReference type="Proteomes" id="UP000724874"/>
    </source>
</evidence>
<organism evidence="1 2">
    <name type="scientific">Gymnopilus junonius</name>
    <name type="common">Spectacular rustgill mushroom</name>
    <name type="synonym">Gymnopilus spectabilis subsp. junonius</name>
    <dbReference type="NCBI Taxonomy" id="109634"/>
    <lineage>
        <taxon>Eukaryota</taxon>
        <taxon>Fungi</taxon>
        <taxon>Dikarya</taxon>
        <taxon>Basidiomycota</taxon>
        <taxon>Agaricomycotina</taxon>
        <taxon>Agaricomycetes</taxon>
        <taxon>Agaricomycetidae</taxon>
        <taxon>Agaricales</taxon>
        <taxon>Agaricineae</taxon>
        <taxon>Hymenogastraceae</taxon>
        <taxon>Gymnopilus</taxon>
    </lineage>
</organism>
<dbReference type="AlphaFoldDB" id="A0A9P5NN34"/>
<dbReference type="Pfam" id="PF19086">
    <property type="entry name" value="Terpene_syn_C_2"/>
    <property type="match status" value="2"/>
</dbReference>
<gene>
    <name evidence="1" type="ORF">CPB84DRAFT_1962265</name>
</gene>
<dbReference type="InterPro" id="IPR008949">
    <property type="entry name" value="Isoprenoid_synthase_dom_sf"/>
</dbReference>
<dbReference type="OrthoDB" id="6486656at2759"/>
<proteinExistence type="predicted"/>
<dbReference type="Proteomes" id="UP000724874">
    <property type="component" value="Unassembled WGS sequence"/>
</dbReference>
<reference evidence="1" key="1">
    <citation type="submission" date="2020-11" db="EMBL/GenBank/DDBJ databases">
        <authorList>
            <consortium name="DOE Joint Genome Institute"/>
            <person name="Ahrendt S."/>
            <person name="Riley R."/>
            <person name="Andreopoulos W."/>
            <person name="LaButti K."/>
            <person name="Pangilinan J."/>
            <person name="Ruiz-duenas F.J."/>
            <person name="Barrasa J.M."/>
            <person name="Sanchez-Garcia M."/>
            <person name="Camarero S."/>
            <person name="Miyauchi S."/>
            <person name="Serrano A."/>
            <person name="Linde D."/>
            <person name="Babiker R."/>
            <person name="Drula E."/>
            <person name="Ayuso-Fernandez I."/>
            <person name="Pacheco R."/>
            <person name="Padilla G."/>
            <person name="Ferreira P."/>
            <person name="Barriuso J."/>
            <person name="Kellner H."/>
            <person name="Castanera R."/>
            <person name="Alfaro M."/>
            <person name="Ramirez L."/>
            <person name="Pisabarro A.G."/>
            <person name="Kuo A."/>
            <person name="Tritt A."/>
            <person name="Lipzen A."/>
            <person name="He G."/>
            <person name="Yan M."/>
            <person name="Ng V."/>
            <person name="Cullen D."/>
            <person name="Martin F."/>
            <person name="Rosso M.-N."/>
            <person name="Henrissat B."/>
            <person name="Hibbett D."/>
            <person name="Martinez A.T."/>
            <person name="Grigoriev I.V."/>
        </authorList>
    </citation>
    <scope>NUCLEOTIDE SEQUENCE</scope>
    <source>
        <strain evidence="1">AH 44721</strain>
    </source>
</reference>
<evidence type="ECO:0000313" key="1">
    <source>
        <dbReference type="EMBL" id="KAF8900871.1"/>
    </source>
</evidence>
<sequence length="332" mass="37410">MDSPTVLQLCYTLPDLLAAFPWPRNLSEYYHECKAESTAWTESFKPFDEEGIKRFNKGDFSLLAAHVYSPREKELIRLGCDLMNLFYVFDEYTDIADDTSQAERIRAVLLDAVKNPHKESPADEIPLGAMAQDFWKRASGYASPGAHCMKHFIDYLETYTAAITSLAVATTLVASPASHFVNSDSSCLRRQYHHPRMAALRQQATELVAVTNDIYSYAIEKVRGLEINNSVEMVMAERNADVQGAMNWLGQFIASTRVPFLDNAANMPYWGDGVDGRVKIYINSLAQWVRGNDDWAFEGGRYFGKKGPEIQRSRIMTLEFVAGSKDCAKRPA</sequence>
<name>A0A9P5NN34_GYMJU</name>
<dbReference type="SUPFAM" id="SSF48576">
    <property type="entry name" value="Terpenoid synthases"/>
    <property type="match status" value="1"/>
</dbReference>
<comment type="caution">
    <text evidence="1">The sequence shown here is derived from an EMBL/GenBank/DDBJ whole genome shotgun (WGS) entry which is preliminary data.</text>
</comment>